<dbReference type="PANTHER" id="PTHR11799:SF12">
    <property type="entry name" value="PARAOXONASE-RELATED"/>
    <property type="match status" value="1"/>
</dbReference>
<comment type="caution">
    <text evidence="3">The sequence shown here is derived from an EMBL/GenBank/DDBJ whole genome shotgun (WGS) entry which is preliminary data.</text>
</comment>
<accession>A0A8H7Q725</accession>
<dbReference type="Proteomes" id="UP000612746">
    <property type="component" value="Unassembled WGS sequence"/>
</dbReference>
<dbReference type="EMBL" id="JAEPRA010000004">
    <property type="protein sequence ID" value="KAG2186510.1"/>
    <property type="molecule type" value="Genomic_DNA"/>
</dbReference>
<dbReference type="PANTHER" id="PTHR11799">
    <property type="entry name" value="PARAOXONASE"/>
    <property type="match status" value="1"/>
</dbReference>
<dbReference type="OrthoDB" id="5307922at2759"/>
<reference evidence="3" key="1">
    <citation type="submission" date="2020-12" db="EMBL/GenBank/DDBJ databases">
        <title>Metabolic potential, ecology and presence of endohyphal bacteria is reflected in genomic diversity of Mucoromycotina.</title>
        <authorList>
            <person name="Muszewska A."/>
            <person name="Okrasinska A."/>
            <person name="Steczkiewicz K."/>
            <person name="Drgas O."/>
            <person name="Orlowska M."/>
            <person name="Perlinska-Lenart U."/>
            <person name="Aleksandrzak-Piekarczyk T."/>
            <person name="Szatraj K."/>
            <person name="Zielenkiewicz U."/>
            <person name="Pilsyk S."/>
            <person name="Malc E."/>
            <person name="Mieczkowski P."/>
            <person name="Kruszewska J.S."/>
            <person name="Biernat P."/>
            <person name="Pawlowska J."/>
        </authorList>
    </citation>
    <scope>NUCLEOTIDE SEQUENCE</scope>
    <source>
        <strain evidence="3">WA0000051536</strain>
    </source>
</reference>
<proteinExistence type="predicted"/>
<keyword evidence="2" id="KW-0472">Membrane</keyword>
<gene>
    <name evidence="3" type="ORF">INT44_002732</name>
</gene>
<feature type="region of interest" description="Disordered" evidence="1">
    <location>
        <begin position="1"/>
        <end position="45"/>
    </location>
</feature>
<dbReference type="AlphaFoldDB" id="A0A8H7Q725"/>
<evidence type="ECO:0000313" key="3">
    <source>
        <dbReference type="EMBL" id="KAG2186510.1"/>
    </source>
</evidence>
<feature type="transmembrane region" description="Helical" evidence="2">
    <location>
        <begin position="51"/>
        <end position="69"/>
    </location>
</feature>
<evidence type="ECO:0000256" key="2">
    <source>
        <dbReference type="SAM" id="Phobius"/>
    </source>
</evidence>
<dbReference type="InterPro" id="IPR051288">
    <property type="entry name" value="Serum_paraoxonase/arylesterase"/>
</dbReference>
<keyword evidence="4" id="KW-1185">Reference proteome</keyword>
<dbReference type="InterPro" id="IPR011042">
    <property type="entry name" value="6-blade_b-propeller_TolB-like"/>
</dbReference>
<sequence>MADEDDFRSAMLNIRPGHTALRRRRKAEAEREPAASSPPTDSDNSDYKAKLVVFSICMALLSWALYYPYSSSLKLKGYRRQATEDLGTEKCFKTRGPSYCDDVQVHRLSGLAIFSCDTAKAVWNPPLGIDNDTLIENSPRSGEIWVQDMRSATSSPKKLEIIGLTGAFHPLGIALFPYTDPNQPVRILVVNQANTTYSSVEVFEVKAAGNKLVHLRTITDPLFKNLYRLTADPLQWTIDHELPLPSFWVVQHHGYDQTERPHRRYFEDKLGLNAATAIYYNTPAETAEANLWYLSSPSGIIVDTKEKSKRKVYVANSGSGSVEIYRNTLVSPENQLKTIEDKRTGQSGHVYWPSMIHQESSHFDAYPSGIELAFLPNDEKKDGSTSTFTVALPRYYELVDIAKDSAQKQNVSEKRTGTRVYRSFPELRWRASHKAVLPEEHKLVPNFDEVTFWAPVQKLIFNNEDGSLFSGATSVAISEDDNKMVLVGPYEEGILICSL</sequence>
<organism evidence="3 4">
    <name type="scientific">Umbelopsis vinacea</name>
    <dbReference type="NCBI Taxonomy" id="44442"/>
    <lineage>
        <taxon>Eukaryota</taxon>
        <taxon>Fungi</taxon>
        <taxon>Fungi incertae sedis</taxon>
        <taxon>Mucoromycota</taxon>
        <taxon>Mucoromycotina</taxon>
        <taxon>Umbelopsidomycetes</taxon>
        <taxon>Umbelopsidales</taxon>
        <taxon>Umbelopsidaceae</taxon>
        <taxon>Umbelopsis</taxon>
    </lineage>
</organism>
<name>A0A8H7Q725_9FUNG</name>
<keyword evidence="2" id="KW-0812">Transmembrane</keyword>
<dbReference type="Gene3D" id="2.120.10.30">
    <property type="entry name" value="TolB, C-terminal domain"/>
    <property type="match status" value="1"/>
</dbReference>
<evidence type="ECO:0000256" key="1">
    <source>
        <dbReference type="SAM" id="MobiDB-lite"/>
    </source>
</evidence>
<evidence type="ECO:0000313" key="4">
    <source>
        <dbReference type="Proteomes" id="UP000612746"/>
    </source>
</evidence>
<protein>
    <submittedName>
        <fullName evidence="3">Uncharacterized protein</fullName>
    </submittedName>
</protein>
<dbReference type="SUPFAM" id="SSF63829">
    <property type="entry name" value="Calcium-dependent phosphotriesterase"/>
    <property type="match status" value="1"/>
</dbReference>
<keyword evidence="2" id="KW-1133">Transmembrane helix</keyword>